<feature type="domain" description="TadE-like" evidence="1">
    <location>
        <begin position="1"/>
        <end position="40"/>
    </location>
</feature>
<keyword evidence="3" id="KW-1185">Reference proteome</keyword>
<evidence type="ECO:0000259" key="1">
    <source>
        <dbReference type="Pfam" id="PF07811"/>
    </source>
</evidence>
<comment type="caution">
    <text evidence="2">The sequence shown here is derived from an EMBL/GenBank/DDBJ whole genome shotgun (WGS) entry which is preliminary data.</text>
</comment>
<evidence type="ECO:0000313" key="2">
    <source>
        <dbReference type="EMBL" id="MDR7086070.1"/>
    </source>
</evidence>
<protein>
    <submittedName>
        <fullName evidence="2">Flp pilus assembly protein TadG</fullName>
    </submittedName>
</protein>
<reference evidence="2 3" key="1">
    <citation type="submission" date="2023-07" db="EMBL/GenBank/DDBJ databases">
        <title>Sorghum-associated microbial communities from plants grown in Nebraska, USA.</title>
        <authorList>
            <person name="Schachtman D."/>
        </authorList>
    </citation>
    <scope>NUCLEOTIDE SEQUENCE [LARGE SCALE GENOMIC DNA]</scope>
    <source>
        <strain evidence="2 3">BE248</strain>
    </source>
</reference>
<proteinExistence type="predicted"/>
<dbReference type="EMBL" id="JAVDWH010000001">
    <property type="protein sequence ID" value="MDR7086070.1"/>
    <property type="molecule type" value="Genomic_DNA"/>
</dbReference>
<dbReference type="Proteomes" id="UP001257739">
    <property type="component" value="Unassembled WGS sequence"/>
</dbReference>
<organism evidence="2 3">
    <name type="scientific">Aeromicrobium panaciterrae</name>
    <dbReference type="NCBI Taxonomy" id="363861"/>
    <lineage>
        <taxon>Bacteria</taxon>
        <taxon>Bacillati</taxon>
        <taxon>Actinomycetota</taxon>
        <taxon>Actinomycetes</taxon>
        <taxon>Propionibacteriales</taxon>
        <taxon>Nocardioidaceae</taxon>
        <taxon>Aeromicrobium</taxon>
    </lineage>
</organism>
<sequence>MVEFALIVPFLLLLICGVIDFGERYKTSAQYNNAAFVAARSMTIENNTTKAKAAAVSAGMPSSLTPVITFTSGYTSCAQASDGTFGNVTVTITNASKASATKFFGTTYSVTGKAVARCSGT</sequence>
<name>A0ABU1ULN7_9ACTN</name>
<dbReference type="RefSeq" id="WP_309967234.1">
    <property type="nucleotide sequence ID" value="NZ_JAVDWH010000001.1"/>
</dbReference>
<evidence type="ECO:0000313" key="3">
    <source>
        <dbReference type="Proteomes" id="UP001257739"/>
    </source>
</evidence>
<dbReference type="InterPro" id="IPR012495">
    <property type="entry name" value="TadE-like_dom"/>
</dbReference>
<accession>A0ABU1ULN7</accession>
<dbReference type="Pfam" id="PF07811">
    <property type="entry name" value="TadE"/>
    <property type="match status" value="1"/>
</dbReference>
<gene>
    <name evidence="2" type="ORF">J2X11_000909</name>
</gene>